<feature type="coiled-coil region" evidence="1">
    <location>
        <begin position="556"/>
        <end position="644"/>
    </location>
</feature>
<evidence type="ECO:0000256" key="1">
    <source>
        <dbReference type="SAM" id="Coils"/>
    </source>
</evidence>
<protein>
    <recommendedName>
        <fullName evidence="5">Centrosomal protein of 120 kDa</fullName>
    </recommendedName>
</protein>
<name>A0ABN9QS46_9DINO</name>
<reference evidence="3" key="1">
    <citation type="submission" date="2023-10" db="EMBL/GenBank/DDBJ databases">
        <authorList>
            <person name="Chen Y."/>
            <person name="Shah S."/>
            <person name="Dougan E. K."/>
            <person name="Thang M."/>
            <person name="Chan C."/>
        </authorList>
    </citation>
    <scope>NUCLEOTIDE SEQUENCE [LARGE SCALE GENOMIC DNA]</scope>
</reference>
<comment type="caution">
    <text evidence="3">The sequence shown here is derived from an EMBL/GenBank/DDBJ whole genome shotgun (WGS) entry which is preliminary data.</text>
</comment>
<keyword evidence="1" id="KW-0175">Coiled coil</keyword>
<organism evidence="3 4">
    <name type="scientific">Prorocentrum cordatum</name>
    <dbReference type="NCBI Taxonomy" id="2364126"/>
    <lineage>
        <taxon>Eukaryota</taxon>
        <taxon>Sar</taxon>
        <taxon>Alveolata</taxon>
        <taxon>Dinophyceae</taxon>
        <taxon>Prorocentrales</taxon>
        <taxon>Prorocentraceae</taxon>
        <taxon>Prorocentrum</taxon>
    </lineage>
</organism>
<keyword evidence="4" id="KW-1185">Reference proteome</keyword>
<proteinExistence type="predicted"/>
<evidence type="ECO:0008006" key="5">
    <source>
        <dbReference type="Google" id="ProtNLM"/>
    </source>
</evidence>
<gene>
    <name evidence="3" type="ORF">PCOR1329_LOCUS13971</name>
</gene>
<evidence type="ECO:0000313" key="3">
    <source>
        <dbReference type="EMBL" id="CAK0808339.1"/>
    </source>
</evidence>
<evidence type="ECO:0000313" key="4">
    <source>
        <dbReference type="Proteomes" id="UP001189429"/>
    </source>
</evidence>
<dbReference type="InterPro" id="IPR039893">
    <property type="entry name" value="CEP120-like"/>
</dbReference>
<feature type="region of interest" description="Disordered" evidence="2">
    <location>
        <begin position="669"/>
        <end position="689"/>
    </location>
</feature>
<sequence>MGDAADRVRVLVRVSAAGHAAEALPPPGGVPSARWMAKLAPLLRPADDAPGAFACCLPGTLAEVGAHLWQHQTLWLRLRPSGGATDGAIDRHLAVPLRELLDPSADLSGQQYSSAVEFEEGDAGQELRVSVALELRASGALAGGGSPIPALSLSDVFVLHLQMQQSSSAGHGPPLALSCGGVEQPLQGGCARRTLVLVDRWEEVPEALSDLDAQVQFLGDAVQEGESGGGALDLSALIQAAEGRDAGGAAEVSAAASCCGAPPLASVVFRASVRAQLSPAGPAGAGGCCGGAGSGTASGPRLWRLSLELRSLRLTACSGSVYVTYSYDPLAQSRPFRTSPPVLARRNAMVCLPRAFAAYTLEATREELRARLEEPLHLEVWHRDSYKRDSLIGLGAVALGPVFDEPLQRSERMPSMSASGFRALQRQCPLAGAAPDLPGADAGVLRVLVFLEELGPAAAGAAGGDAVVGVPPLRGAAAAASEEEEEDCGADAPGLGESSLQALRGSPAYSAAYALELWRRAEEERFRKHLADQEAALRRELEESFRQRELARADEFRAAQGEVRKLEARARQQLEELQRREAAVGAEARRAEAARDEAARQATRTIHELEEASRRRATEIRLRIELEECKARGHEDRAAELEGDLGFHRRRAGELERALQERQRRLLADGDGDEEGEGGAPGAAAGVRQQLQQARLELREAEARAEALAASRDHFRQRIEELCAGALVAPLAPQCQLFARARGADADAGLAAARHEEVALTERLASALETVRELEQALEPESELGRRILLIISVLAAKLQGMPILGSVSARRNAAEHVFDSPAGVIAIASNTELNKLQRGGGSGTGECGPLRGMTARAAGRPRVAGAGAGGLAAGADGRRAHPAVVASVETAHEEQEDAEQSGDAALDADKGRDSDVDLLVEEVDWLGLQELEEMHRQIVAFPGRVRCRAEAQPLVNRRNEVNDVNERLEVLEQWSPAPAGAAAAAPVGLWLPAEAGALAPAAAAEEAGACEMTRRPTAEEAAGTEPRAHAAWLRAQRAELLQSGLYSEGDAVVRALDARLSAVGAAG</sequence>
<accession>A0ABN9QS46</accession>
<evidence type="ECO:0000256" key="2">
    <source>
        <dbReference type="SAM" id="MobiDB-lite"/>
    </source>
</evidence>
<dbReference type="PANTHER" id="PTHR21574:SF0">
    <property type="entry name" value="CENTROSOMAL PROTEIN OF 120 KDA"/>
    <property type="match status" value="1"/>
</dbReference>
<dbReference type="PANTHER" id="PTHR21574">
    <property type="entry name" value="CENTROSOMAL PROTEIN OF 120 KDA"/>
    <property type="match status" value="1"/>
</dbReference>
<feature type="region of interest" description="Disordered" evidence="2">
    <location>
        <begin position="889"/>
        <end position="911"/>
    </location>
</feature>
<dbReference type="EMBL" id="CAUYUJ010004147">
    <property type="protein sequence ID" value="CAK0808339.1"/>
    <property type="molecule type" value="Genomic_DNA"/>
</dbReference>
<dbReference type="Proteomes" id="UP001189429">
    <property type="component" value="Unassembled WGS sequence"/>
</dbReference>